<dbReference type="GO" id="GO:0005737">
    <property type="term" value="C:cytoplasm"/>
    <property type="evidence" value="ECO:0007669"/>
    <property type="project" value="TreeGrafter"/>
</dbReference>
<dbReference type="SMR" id="A0A2K3LJ88"/>
<evidence type="ECO:0000256" key="3">
    <source>
        <dbReference type="ARBA" id="ARBA00023265"/>
    </source>
</evidence>
<dbReference type="STRING" id="57577.A0A2K3LJ88"/>
<evidence type="ECO:0000313" key="6">
    <source>
        <dbReference type="Proteomes" id="UP000236291"/>
    </source>
</evidence>
<name>A0A2K3LJ88_TRIPR</name>
<dbReference type="InterPro" id="IPR024949">
    <property type="entry name" value="Bet_v_I_allergen"/>
</dbReference>
<reference evidence="5 6" key="2">
    <citation type="journal article" date="2017" name="Front. Plant Sci.">
        <title>Gene Classification and Mining of Molecular Markers Useful in Red Clover (Trifolium pratense) Breeding.</title>
        <authorList>
            <person name="Istvanek J."/>
            <person name="Dluhosova J."/>
            <person name="Dluhos P."/>
            <person name="Patkova L."/>
            <person name="Nedelnik J."/>
            <person name="Repkova J."/>
        </authorList>
    </citation>
    <scope>NUCLEOTIDE SEQUENCE [LARGE SCALE GENOMIC DNA]</scope>
    <source>
        <strain evidence="6">cv. Tatra</strain>
        <tissue evidence="5">Young leaves</tissue>
    </source>
</reference>
<dbReference type="PANTHER" id="PTHR31213:SF64">
    <property type="entry name" value="PHYTOHORMONE-BINDING PROTEIN"/>
    <property type="match status" value="1"/>
</dbReference>
<dbReference type="InterPro" id="IPR023393">
    <property type="entry name" value="START-like_dom_sf"/>
</dbReference>
<keyword evidence="2" id="KW-0611">Plant defense</keyword>
<comment type="similarity">
    <text evidence="1">Belongs to the BetVI family.</text>
</comment>
<gene>
    <name evidence="5" type="ORF">L195_g034588</name>
</gene>
<organism evidence="5 6">
    <name type="scientific">Trifolium pratense</name>
    <name type="common">Red clover</name>
    <dbReference type="NCBI Taxonomy" id="57577"/>
    <lineage>
        <taxon>Eukaryota</taxon>
        <taxon>Viridiplantae</taxon>
        <taxon>Streptophyta</taxon>
        <taxon>Embryophyta</taxon>
        <taxon>Tracheophyta</taxon>
        <taxon>Spermatophyta</taxon>
        <taxon>Magnoliopsida</taxon>
        <taxon>eudicotyledons</taxon>
        <taxon>Gunneridae</taxon>
        <taxon>Pentapetalae</taxon>
        <taxon>rosids</taxon>
        <taxon>fabids</taxon>
        <taxon>Fabales</taxon>
        <taxon>Fabaceae</taxon>
        <taxon>Papilionoideae</taxon>
        <taxon>50 kb inversion clade</taxon>
        <taxon>NPAAA clade</taxon>
        <taxon>Hologalegina</taxon>
        <taxon>IRL clade</taxon>
        <taxon>Trifolieae</taxon>
        <taxon>Trifolium</taxon>
    </lineage>
</organism>
<proteinExistence type="inferred from homology"/>
<dbReference type="AlphaFoldDB" id="A0A2K3LJ88"/>
<dbReference type="Gramene" id="Tp57577_TGAC_v2_mRNA7585">
    <property type="protein sequence ID" value="Tp57577_TGAC_v2_mRNA7585"/>
    <property type="gene ID" value="Tp57577_TGAC_v2_gene7332"/>
</dbReference>
<dbReference type="GO" id="GO:0005634">
    <property type="term" value="C:nucleus"/>
    <property type="evidence" value="ECO:0007669"/>
    <property type="project" value="TreeGrafter"/>
</dbReference>
<dbReference type="GO" id="GO:0010427">
    <property type="term" value="F:abscisic acid binding"/>
    <property type="evidence" value="ECO:0007669"/>
    <property type="project" value="InterPro"/>
</dbReference>
<dbReference type="GO" id="GO:0038023">
    <property type="term" value="F:signaling receptor activity"/>
    <property type="evidence" value="ECO:0007669"/>
    <property type="project" value="InterPro"/>
</dbReference>
<dbReference type="PANTHER" id="PTHR31213">
    <property type="entry name" value="OS08G0374000 PROTEIN-RELATED"/>
    <property type="match status" value="1"/>
</dbReference>
<dbReference type="Pfam" id="PF00407">
    <property type="entry name" value="Bet_v_1"/>
    <property type="match status" value="1"/>
</dbReference>
<dbReference type="InterPro" id="IPR000916">
    <property type="entry name" value="Bet_v_I/MLP"/>
</dbReference>
<comment type="caution">
    <text evidence="5">The sequence shown here is derived from an EMBL/GenBank/DDBJ whole genome shotgun (WGS) entry which is preliminary data.</text>
</comment>
<evidence type="ECO:0000256" key="1">
    <source>
        <dbReference type="ARBA" id="ARBA00009744"/>
    </source>
</evidence>
<evidence type="ECO:0000256" key="2">
    <source>
        <dbReference type="ARBA" id="ARBA00022821"/>
    </source>
</evidence>
<accession>A0A2K3LJ88</accession>
<dbReference type="CDD" id="cd07816">
    <property type="entry name" value="Bet_v1-like"/>
    <property type="match status" value="1"/>
</dbReference>
<dbReference type="GO" id="GO:0009738">
    <property type="term" value="P:abscisic acid-activated signaling pathway"/>
    <property type="evidence" value="ECO:0007669"/>
    <property type="project" value="InterPro"/>
</dbReference>
<dbReference type="PRINTS" id="PR00634">
    <property type="entry name" value="BETALLERGEN"/>
</dbReference>
<dbReference type="FunFam" id="3.30.530.20:FF:000007">
    <property type="entry name" value="Major pollen allergen Bet v 1-A"/>
    <property type="match status" value="1"/>
</dbReference>
<sequence>MTKEFNQQAEVCLGLETLWQALSKDLIVTIPKIIPNIVKDVKLIEGNGGIGTIFHFTFFSGVTPVSYQKEKIIELDESCNEIGLQVVEGGYLNKGFSYYKTSFKLSAVGEDKTLVNVKISYDYELEIEESSIPMKTLESALHFLRCLEKYVLNDASE</sequence>
<dbReference type="GO" id="GO:0006952">
    <property type="term" value="P:defense response"/>
    <property type="evidence" value="ECO:0007669"/>
    <property type="project" value="UniProtKB-KW"/>
</dbReference>
<keyword evidence="3" id="KW-0568">Pathogenesis-related protein</keyword>
<reference evidence="5 6" key="1">
    <citation type="journal article" date="2014" name="Am. J. Bot.">
        <title>Genome assembly and annotation for red clover (Trifolium pratense; Fabaceae).</title>
        <authorList>
            <person name="Istvanek J."/>
            <person name="Jaros M."/>
            <person name="Krenek A."/>
            <person name="Repkova J."/>
        </authorList>
    </citation>
    <scope>NUCLEOTIDE SEQUENCE [LARGE SCALE GENOMIC DNA]</scope>
    <source>
        <strain evidence="6">cv. Tatra</strain>
        <tissue evidence="5">Young leaves</tissue>
    </source>
</reference>
<dbReference type="EMBL" id="ASHM01034419">
    <property type="protein sequence ID" value="PNX78610.1"/>
    <property type="molecule type" value="Genomic_DNA"/>
</dbReference>
<evidence type="ECO:0000313" key="5">
    <source>
        <dbReference type="EMBL" id="PNX78610.1"/>
    </source>
</evidence>
<evidence type="ECO:0000259" key="4">
    <source>
        <dbReference type="Pfam" id="PF00407"/>
    </source>
</evidence>
<dbReference type="SUPFAM" id="SSF55961">
    <property type="entry name" value="Bet v1-like"/>
    <property type="match status" value="1"/>
</dbReference>
<dbReference type="Gene3D" id="3.30.530.20">
    <property type="match status" value="1"/>
</dbReference>
<dbReference type="Proteomes" id="UP000236291">
    <property type="component" value="Unassembled WGS sequence"/>
</dbReference>
<feature type="domain" description="Bet v I/Major latex protein" evidence="4">
    <location>
        <begin position="28"/>
        <end position="153"/>
    </location>
</feature>
<dbReference type="GO" id="GO:0004864">
    <property type="term" value="F:protein phosphatase inhibitor activity"/>
    <property type="evidence" value="ECO:0007669"/>
    <property type="project" value="InterPro"/>
</dbReference>
<dbReference type="InterPro" id="IPR050279">
    <property type="entry name" value="Plant_def-hormone_signal"/>
</dbReference>
<protein>
    <submittedName>
        <fullName evidence="5">S-norcoclaurine synthase-like protein</fullName>
    </submittedName>
</protein>